<dbReference type="PANTHER" id="PTHR35004">
    <property type="entry name" value="TRANSPOSASE RV3428C-RELATED"/>
    <property type="match status" value="1"/>
</dbReference>
<dbReference type="PANTHER" id="PTHR35004:SF7">
    <property type="entry name" value="INTEGRASE PROTEIN"/>
    <property type="match status" value="1"/>
</dbReference>
<name>A0ABS8W6N1_9GAMM</name>
<evidence type="ECO:0000313" key="3">
    <source>
        <dbReference type="Proteomes" id="UP001201273"/>
    </source>
</evidence>
<organism evidence="2 3">
    <name type="scientific">Motilimonas cestriensis</name>
    <dbReference type="NCBI Taxonomy" id="2742685"/>
    <lineage>
        <taxon>Bacteria</taxon>
        <taxon>Pseudomonadati</taxon>
        <taxon>Pseudomonadota</taxon>
        <taxon>Gammaproteobacteria</taxon>
        <taxon>Alteromonadales</taxon>
        <taxon>Alteromonadales genera incertae sedis</taxon>
        <taxon>Motilimonas</taxon>
    </lineage>
</organism>
<feature type="domain" description="Integrase catalytic" evidence="1">
    <location>
        <begin position="142"/>
        <end position="340"/>
    </location>
</feature>
<reference evidence="2 3" key="1">
    <citation type="journal article" date="2022" name="Environ. Microbiol. Rep.">
        <title>Eco-phylogenetic analyses reveal divergent evolution of vitamin B12 metabolism in the marine bacterial family 'Psychromonadaceae'.</title>
        <authorList>
            <person name="Jin X."/>
            <person name="Yang Y."/>
            <person name="Cao H."/>
            <person name="Gao B."/>
            <person name="Zhao Z."/>
        </authorList>
    </citation>
    <scope>NUCLEOTIDE SEQUENCE [LARGE SCALE GENOMIC DNA]</scope>
    <source>
        <strain evidence="2 3">MKS20</strain>
    </source>
</reference>
<keyword evidence="3" id="KW-1185">Reference proteome</keyword>
<dbReference type="InterPro" id="IPR036397">
    <property type="entry name" value="RNaseH_sf"/>
</dbReference>
<evidence type="ECO:0000259" key="1">
    <source>
        <dbReference type="PROSITE" id="PS50994"/>
    </source>
</evidence>
<dbReference type="InterPro" id="IPR012337">
    <property type="entry name" value="RNaseH-like_sf"/>
</dbReference>
<sequence length="587" mass="65983">MMTESQLYQVRYLGHVAKELDAATHGKQGGIIERASKHLNLATSSIYEKLGQIGWQSSRKPRSDKGVSKIDESSAAWVSNLILQSERQNNKSLMSVEDAIDIAFANGKLSEKCSAKTMLRKMEDFGVHPKQIKARPVTRTMSSRHPNHVWQFDVSLCVLYYLKNNDGLQVMEESEFYKNKPQNIENIKNDRVLRYLVTDHYSGAFHLSYIMSPGETVEAITQFLIEAFTKRSDAELLHGIPYMLIWDAGSANQATVTKSILDKLDIQHEAHTPGKPWAKGQVESMHNVIEKKFESRLAFMAVNNVDELNRMATQWSVGFQSNAIHTRHKKTRYGLWQTISPEQLRIAPDMSVIQSFAQTRRVERTVKANDLSITFVPKKGLGSMTYSLHHLSNVHAGGKVFVSVNLYRCPAIDVEVADEHGELHSYVVEPTEKDEAGFPVNAPVYGEMRKAIAETRPQKNRKQMDTAAWGTSDPLEIKKARKGKRGAIAFSGDINPMADVEQQCSPHFMQRLGTPHRLEAVHVNEVVLSDIQAWKHLASELSVKGAALTAYKKILKQQYPNGVTSAQLDQFVEEMEVKNVTAQATAL</sequence>
<dbReference type="Proteomes" id="UP001201273">
    <property type="component" value="Unassembled WGS sequence"/>
</dbReference>
<dbReference type="PROSITE" id="PS50994">
    <property type="entry name" value="INTEGRASE"/>
    <property type="match status" value="1"/>
</dbReference>
<accession>A0ABS8W6N1</accession>
<gene>
    <name evidence="2" type="ORF">K6Y31_04960</name>
</gene>
<dbReference type="RefSeq" id="WP_233051740.1">
    <property type="nucleotide sequence ID" value="NZ_JAIMJA010000004.1"/>
</dbReference>
<dbReference type="Gene3D" id="3.30.420.10">
    <property type="entry name" value="Ribonuclease H-like superfamily/Ribonuclease H"/>
    <property type="match status" value="1"/>
</dbReference>
<dbReference type="SUPFAM" id="SSF53098">
    <property type="entry name" value="Ribonuclease H-like"/>
    <property type="match status" value="1"/>
</dbReference>
<comment type="caution">
    <text evidence="2">The sequence shown here is derived from an EMBL/GenBank/DDBJ whole genome shotgun (WGS) entry which is preliminary data.</text>
</comment>
<evidence type="ECO:0000313" key="2">
    <source>
        <dbReference type="EMBL" id="MCE2594160.1"/>
    </source>
</evidence>
<dbReference type="EMBL" id="JAIMJA010000004">
    <property type="protein sequence ID" value="MCE2594160.1"/>
    <property type="molecule type" value="Genomic_DNA"/>
</dbReference>
<proteinExistence type="predicted"/>
<dbReference type="InterPro" id="IPR001584">
    <property type="entry name" value="Integrase_cat-core"/>
</dbReference>
<protein>
    <recommendedName>
        <fullName evidence="1">Integrase catalytic domain-containing protein</fullName>
    </recommendedName>
</protein>